<reference evidence="2 3" key="1">
    <citation type="submission" date="2016-10" db="EMBL/GenBank/DDBJ databases">
        <authorList>
            <person name="de Groot N.N."/>
        </authorList>
    </citation>
    <scope>NUCLEOTIDE SEQUENCE [LARGE SCALE GENOMIC DNA]</scope>
    <source>
        <strain evidence="2 3">NE2</strain>
    </source>
</reference>
<dbReference type="STRING" id="1612308.SAMN05444581_106198"/>
<dbReference type="PANTHER" id="PTHR43685:SF2">
    <property type="entry name" value="GLYCOSYLTRANSFERASE 2-LIKE DOMAIN-CONTAINING PROTEIN"/>
    <property type="match status" value="1"/>
</dbReference>
<dbReference type="InterPro" id="IPR001173">
    <property type="entry name" value="Glyco_trans_2-like"/>
</dbReference>
<protein>
    <submittedName>
        <fullName evidence="2">Glycosyl transferase family 2</fullName>
    </submittedName>
</protein>
<proteinExistence type="predicted"/>
<evidence type="ECO:0000313" key="3">
    <source>
        <dbReference type="Proteomes" id="UP000198755"/>
    </source>
</evidence>
<dbReference type="Gene3D" id="3.90.550.10">
    <property type="entry name" value="Spore Coat Polysaccharide Biosynthesis Protein SpsA, Chain A"/>
    <property type="match status" value="1"/>
</dbReference>
<dbReference type="Proteomes" id="UP000198755">
    <property type="component" value="Unassembled WGS sequence"/>
</dbReference>
<keyword evidence="3" id="KW-1185">Reference proteome</keyword>
<organism evidence="2 3">
    <name type="scientific">Methylocapsa palsarum</name>
    <dbReference type="NCBI Taxonomy" id="1612308"/>
    <lineage>
        <taxon>Bacteria</taxon>
        <taxon>Pseudomonadati</taxon>
        <taxon>Pseudomonadota</taxon>
        <taxon>Alphaproteobacteria</taxon>
        <taxon>Hyphomicrobiales</taxon>
        <taxon>Beijerinckiaceae</taxon>
        <taxon>Methylocapsa</taxon>
    </lineage>
</organism>
<dbReference type="InterPro" id="IPR029044">
    <property type="entry name" value="Nucleotide-diphossugar_trans"/>
</dbReference>
<evidence type="ECO:0000259" key="1">
    <source>
        <dbReference type="Pfam" id="PF00535"/>
    </source>
</evidence>
<dbReference type="InterPro" id="IPR050834">
    <property type="entry name" value="Glycosyltransf_2"/>
</dbReference>
<dbReference type="EMBL" id="FOSN01000006">
    <property type="protein sequence ID" value="SFK35564.1"/>
    <property type="molecule type" value="Genomic_DNA"/>
</dbReference>
<gene>
    <name evidence="2" type="ORF">SAMN05444581_106198</name>
</gene>
<dbReference type="SUPFAM" id="SSF53448">
    <property type="entry name" value="Nucleotide-diphospho-sugar transferases"/>
    <property type="match status" value="1"/>
</dbReference>
<dbReference type="GO" id="GO:0016740">
    <property type="term" value="F:transferase activity"/>
    <property type="evidence" value="ECO:0007669"/>
    <property type="project" value="UniProtKB-KW"/>
</dbReference>
<dbReference type="PANTHER" id="PTHR43685">
    <property type="entry name" value="GLYCOSYLTRANSFERASE"/>
    <property type="match status" value="1"/>
</dbReference>
<accession>A0A1I3YUM2</accession>
<name>A0A1I3YUM2_9HYPH</name>
<evidence type="ECO:0000313" key="2">
    <source>
        <dbReference type="EMBL" id="SFK35564.1"/>
    </source>
</evidence>
<sequence length="265" mass="30080">MNVDPLISCLLVTTGGRERFDYLQRSVTDFCRQTYQRKELVVVFDGAHHHDQSICKAYLAQLARDDITTIENERPSSLGQLRNISRGAAHGEICCQWDDDDFHHPQRLERQLKALIESGRQAVYLQEVMHYFIKRRDLYCMNWRATPAMGHPGTLMLKRSANVSYPESGEQSACGEDLAVAMQLHEKKEVCLLEGAPHLYVYISHGANTWPDDHHQMLANSLSISRGQLTRRETQIRDGLRAFDFGRDPVRVQGNNGPAFTIGGA</sequence>
<dbReference type="Pfam" id="PF00535">
    <property type="entry name" value="Glycos_transf_2"/>
    <property type="match status" value="1"/>
</dbReference>
<dbReference type="CDD" id="cd00761">
    <property type="entry name" value="Glyco_tranf_GTA_type"/>
    <property type="match status" value="1"/>
</dbReference>
<dbReference type="RefSeq" id="WP_091681253.1">
    <property type="nucleotide sequence ID" value="NZ_FOSN01000006.1"/>
</dbReference>
<dbReference type="AlphaFoldDB" id="A0A1I3YUM2"/>
<keyword evidence="2" id="KW-0808">Transferase</keyword>
<dbReference type="OrthoDB" id="2676521at2"/>
<feature type="domain" description="Glycosyltransferase 2-like" evidence="1">
    <location>
        <begin position="20"/>
        <end position="126"/>
    </location>
</feature>